<comment type="caution">
    <text evidence="9">The sequence shown here is derived from an EMBL/GenBank/DDBJ whole genome shotgun (WGS) entry which is preliminary data.</text>
</comment>
<keyword evidence="2" id="KW-0645">Protease</keyword>
<name>A0A0M0KPL8_9BACI</name>
<keyword evidence="4" id="KW-0378">Hydrolase</keyword>
<reference evidence="10" key="1">
    <citation type="submission" date="2015-08" db="EMBL/GenBank/DDBJ databases">
        <title>Fjat-14210 dsm16467.</title>
        <authorList>
            <person name="Liu B."/>
            <person name="Wang J."/>
            <person name="Zhu Y."/>
            <person name="Liu G."/>
            <person name="Chen Q."/>
            <person name="Chen Z."/>
            <person name="Lan J."/>
            <person name="Che J."/>
            <person name="Ge C."/>
            <person name="Shi H."/>
            <person name="Pan Z."/>
            <person name="Liu X."/>
        </authorList>
    </citation>
    <scope>NUCLEOTIDE SEQUENCE [LARGE SCALE GENOMIC DNA]</scope>
    <source>
        <strain evidence="10">DSM 16467</strain>
    </source>
</reference>
<dbReference type="STRING" id="284581.AMD01_21555"/>
<evidence type="ECO:0000256" key="3">
    <source>
        <dbReference type="ARBA" id="ARBA00022723"/>
    </source>
</evidence>
<dbReference type="InterPro" id="IPR001405">
    <property type="entry name" value="UPF0758"/>
</dbReference>
<keyword evidence="3" id="KW-0479">Metal-binding</keyword>
<evidence type="ECO:0000256" key="2">
    <source>
        <dbReference type="ARBA" id="ARBA00022670"/>
    </source>
</evidence>
<evidence type="ECO:0000256" key="4">
    <source>
        <dbReference type="ARBA" id="ARBA00022801"/>
    </source>
</evidence>
<evidence type="ECO:0000256" key="5">
    <source>
        <dbReference type="ARBA" id="ARBA00022833"/>
    </source>
</evidence>
<dbReference type="Pfam" id="PF04002">
    <property type="entry name" value="RadC"/>
    <property type="match status" value="1"/>
</dbReference>
<evidence type="ECO:0000313" key="10">
    <source>
        <dbReference type="Proteomes" id="UP000037558"/>
    </source>
</evidence>
<dbReference type="GO" id="GO:0006508">
    <property type="term" value="P:proteolysis"/>
    <property type="evidence" value="ECO:0007669"/>
    <property type="project" value="UniProtKB-KW"/>
</dbReference>
<comment type="similarity">
    <text evidence="1 7">Belongs to the UPF0758 family.</text>
</comment>
<dbReference type="Gene3D" id="3.40.140.10">
    <property type="entry name" value="Cytidine Deaminase, domain 2"/>
    <property type="match status" value="1"/>
</dbReference>
<dbReference type="AlphaFoldDB" id="A0A0M0KPL8"/>
<accession>A0A0M0KPL8</accession>
<dbReference type="GO" id="GO:0008237">
    <property type="term" value="F:metallopeptidase activity"/>
    <property type="evidence" value="ECO:0007669"/>
    <property type="project" value="UniProtKB-KW"/>
</dbReference>
<evidence type="ECO:0000259" key="8">
    <source>
        <dbReference type="PROSITE" id="PS50249"/>
    </source>
</evidence>
<keyword evidence="5" id="KW-0862">Zinc</keyword>
<evidence type="ECO:0000256" key="7">
    <source>
        <dbReference type="RuleBase" id="RU003797"/>
    </source>
</evidence>
<dbReference type="PATRIC" id="fig|284581.3.peg.1843"/>
<dbReference type="CDD" id="cd08071">
    <property type="entry name" value="MPN_DUF2466"/>
    <property type="match status" value="1"/>
</dbReference>
<dbReference type="GO" id="GO:0046872">
    <property type="term" value="F:metal ion binding"/>
    <property type="evidence" value="ECO:0007669"/>
    <property type="project" value="UniProtKB-KW"/>
</dbReference>
<dbReference type="InterPro" id="IPR037518">
    <property type="entry name" value="MPN"/>
</dbReference>
<dbReference type="InterPro" id="IPR025657">
    <property type="entry name" value="RadC_JAB"/>
</dbReference>
<dbReference type="OrthoDB" id="9804482at2"/>
<keyword evidence="10" id="KW-1185">Reference proteome</keyword>
<dbReference type="EMBL" id="LILC01000036">
    <property type="protein sequence ID" value="KOO40338.1"/>
    <property type="molecule type" value="Genomic_DNA"/>
</dbReference>
<evidence type="ECO:0000256" key="6">
    <source>
        <dbReference type="ARBA" id="ARBA00023049"/>
    </source>
</evidence>
<organism evidence="9 10">
    <name type="scientific">Priestia koreensis</name>
    <dbReference type="NCBI Taxonomy" id="284581"/>
    <lineage>
        <taxon>Bacteria</taxon>
        <taxon>Bacillati</taxon>
        <taxon>Bacillota</taxon>
        <taxon>Bacilli</taxon>
        <taxon>Bacillales</taxon>
        <taxon>Bacillaceae</taxon>
        <taxon>Priestia</taxon>
    </lineage>
</organism>
<sequence>MIYMQQHYGVSRENIAIYGVDNCSLQEMLAVLIGPKANPSITGELASIGVQGLAEMSVQQLMCYEGIGLQIANRIVSAFGLSNLMRKYGCVNTSRVASPKEAASLFMDLVGQQQEKFVVAYLNTKNVVIKKKTIFVGSLNSSIVHPREVFREAVNVSAASIICAHQHPSFDPTPSREDIEVTKRINEAGLLIGIHLLDHIIIGTENKWTSLKEKGYL</sequence>
<dbReference type="SUPFAM" id="SSF102712">
    <property type="entry name" value="JAB1/MPN domain"/>
    <property type="match status" value="1"/>
</dbReference>
<dbReference type="PANTHER" id="PTHR30471">
    <property type="entry name" value="DNA REPAIR PROTEIN RADC"/>
    <property type="match status" value="1"/>
</dbReference>
<dbReference type="NCBIfam" id="TIGR00608">
    <property type="entry name" value="radc"/>
    <property type="match status" value="1"/>
</dbReference>
<gene>
    <name evidence="9" type="ORF">AMD01_21555</name>
</gene>
<dbReference type="Proteomes" id="UP000037558">
    <property type="component" value="Unassembled WGS sequence"/>
</dbReference>
<keyword evidence="6" id="KW-0482">Metalloprotease</keyword>
<dbReference type="PANTHER" id="PTHR30471:SF3">
    <property type="entry name" value="UPF0758 PROTEIN YEES-RELATED"/>
    <property type="match status" value="1"/>
</dbReference>
<feature type="domain" description="MPN" evidence="8">
    <location>
        <begin position="95"/>
        <end position="217"/>
    </location>
</feature>
<dbReference type="PROSITE" id="PS50249">
    <property type="entry name" value="MPN"/>
    <property type="match status" value="1"/>
</dbReference>
<proteinExistence type="inferred from homology"/>
<evidence type="ECO:0000313" key="9">
    <source>
        <dbReference type="EMBL" id="KOO40338.1"/>
    </source>
</evidence>
<protein>
    <submittedName>
        <fullName evidence="9">DNA repair protein</fullName>
    </submittedName>
</protein>
<evidence type="ECO:0000256" key="1">
    <source>
        <dbReference type="ARBA" id="ARBA00010243"/>
    </source>
</evidence>